<evidence type="ECO:0000313" key="3">
    <source>
        <dbReference type="Proteomes" id="UP000005408"/>
    </source>
</evidence>
<organism evidence="2 3">
    <name type="scientific">Magallana gigas</name>
    <name type="common">Pacific oyster</name>
    <name type="synonym">Crassostrea gigas</name>
    <dbReference type="NCBI Taxonomy" id="29159"/>
    <lineage>
        <taxon>Eukaryota</taxon>
        <taxon>Metazoa</taxon>
        <taxon>Spiralia</taxon>
        <taxon>Lophotrochozoa</taxon>
        <taxon>Mollusca</taxon>
        <taxon>Bivalvia</taxon>
        <taxon>Autobranchia</taxon>
        <taxon>Pteriomorphia</taxon>
        <taxon>Ostreida</taxon>
        <taxon>Ostreoidea</taxon>
        <taxon>Ostreidae</taxon>
        <taxon>Magallana</taxon>
    </lineage>
</organism>
<proteinExistence type="predicted"/>
<evidence type="ECO:0000313" key="2">
    <source>
        <dbReference type="EnsemblMetazoa" id="G3780.3:cds"/>
    </source>
</evidence>
<dbReference type="EnsemblMetazoa" id="G3780.3">
    <property type="protein sequence ID" value="G3780.3:cds"/>
    <property type="gene ID" value="G3780"/>
</dbReference>
<protein>
    <submittedName>
        <fullName evidence="2">Uncharacterized protein</fullName>
    </submittedName>
</protein>
<keyword evidence="3" id="KW-1185">Reference proteome</keyword>
<name>A0A8W8MXK6_MAGGI</name>
<feature type="chain" id="PRO_5036500469" evidence="1">
    <location>
        <begin position="23"/>
        <end position="208"/>
    </location>
</feature>
<keyword evidence="1" id="KW-0732">Signal</keyword>
<dbReference type="Proteomes" id="UP000005408">
    <property type="component" value="Unassembled WGS sequence"/>
</dbReference>
<accession>A0A8W8MXK6</accession>
<sequence>MQRRLGASFVFLSLGLVALVQAPGPHPPDQGHHDQRCVDAFECHCDPHAPDNMPVCEGGHCSCHHVHLCAHNHECHCDPPSPDKIPTCTDGQCTCQHTGILDADRCTHDDECHHHCEPPGPDHKPVCMDGHCSCHHTGLICPECDANLKCVWNHSCYPGEVCMLRQYHMDPFTVHCSKKQDCLFMKRNMNGTEILCCEDHQCITDIIP</sequence>
<feature type="signal peptide" evidence="1">
    <location>
        <begin position="1"/>
        <end position="22"/>
    </location>
</feature>
<reference evidence="2" key="1">
    <citation type="submission" date="2022-08" db="UniProtKB">
        <authorList>
            <consortium name="EnsemblMetazoa"/>
        </authorList>
    </citation>
    <scope>IDENTIFICATION</scope>
    <source>
        <strain evidence="2">05x7-T-G4-1.051#20</strain>
    </source>
</reference>
<dbReference type="AlphaFoldDB" id="A0A8W8MXK6"/>
<evidence type="ECO:0000256" key="1">
    <source>
        <dbReference type="SAM" id="SignalP"/>
    </source>
</evidence>